<dbReference type="AlphaFoldDB" id="A0A382IVP5"/>
<evidence type="ECO:0000256" key="1">
    <source>
        <dbReference type="SAM" id="MobiDB-lite"/>
    </source>
</evidence>
<feature type="compositionally biased region" description="Basic residues" evidence="1">
    <location>
        <begin position="36"/>
        <end position="51"/>
    </location>
</feature>
<dbReference type="EMBL" id="UINC01069665">
    <property type="protein sequence ID" value="SVC03217.1"/>
    <property type="molecule type" value="Genomic_DNA"/>
</dbReference>
<evidence type="ECO:0000313" key="2">
    <source>
        <dbReference type="EMBL" id="SVC03217.1"/>
    </source>
</evidence>
<evidence type="ECO:0008006" key="3">
    <source>
        <dbReference type="Google" id="ProtNLM"/>
    </source>
</evidence>
<name>A0A382IVP5_9ZZZZ</name>
<sequence>MKLLTLTALILSIFSGSADSLNAQANNKAPAQKPKQPNKSKPKQQKPKVRDFRKKIVPFRQPAIELAGELRKIAKEGSQVDLPAAAIDKQGRGLVAYLEWNGKSDALRLARTKGDGFEILATVVKSTVLHAPALAVDGKGTVWVVWSETADDQTVDLKACSWEEKNGLGKTVTLADTDAAEAFAVAGTDSKGRVWVSWQSFRAGEGDVYARFLDPKSGKWSKEIGVATQKGGDWAPSIAFDNKGNVWIAYDSSRGNEFNLNLARVDETDPGRVKEFPIAHSPKYEARTSIAATADGNGFWIAAERGKIKHGLDYRGHGNKT</sequence>
<organism evidence="2">
    <name type="scientific">marine metagenome</name>
    <dbReference type="NCBI Taxonomy" id="408172"/>
    <lineage>
        <taxon>unclassified sequences</taxon>
        <taxon>metagenomes</taxon>
        <taxon>ecological metagenomes</taxon>
    </lineage>
</organism>
<accession>A0A382IVP5</accession>
<feature type="region of interest" description="Disordered" evidence="1">
    <location>
        <begin position="24"/>
        <end position="51"/>
    </location>
</feature>
<dbReference type="SUPFAM" id="SSF101898">
    <property type="entry name" value="NHL repeat"/>
    <property type="match status" value="1"/>
</dbReference>
<proteinExistence type="predicted"/>
<dbReference type="InterPro" id="IPR015943">
    <property type="entry name" value="WD40/YVTN_repeat-like_dom_sf"/>
</dbReference>
<reference evidence="2" key="1">
    <citation type="submission" date="2018-05" db="EMBL/GenBank/DDBJ databases">
        <authorList>
            <person name="Lanie J.A."/>
            <person name="Ng W.-L."/>
            <person name="Kazmierczak K.M."/>
            <person name="Andrzejewski T.M."/>
            <person name="Davidsen T.M."/>
            <person name="Wayne K.J."/>
            <person name="Tettelin H."/>
            <person name="Glass J.I."/>
            <person name="Rusch D."/>
            <person name="Podicherti R."/>
            <person name="Tsui H.-C.T."/>
            <person name="Winkler M.E."/>
        </authorList>
    </citation>
    <scope>NUCLEOTIDE SEQUENCE</scope>
</reference>
<dbReference type="Gene3D" id="2.130.10.10">
    <property type="entry name" value="YVTN repeat-like/Quinoprotein amine dehydrogenase"/>
    <property type="match status" value="1"/>
</dbReference>
<gene>
    <name evidence="2" type="ORF">METZ01_LOCUS256071</name>
</gene>
<feature type="compositionally biased region" description="Low complexity" evidence="1">
    <location>
        <begin position="24"/>
        <end position="35"/>
    </location>
</feature>
<protein>
    <recommendedName>
        <fullName evidence="3">SMP-30/Gluconolactonase/LRE-like region domain-containing protein</fullName>
    </recommendedName>
</protein>
<feature type="non-terminal residue" evidence="2">
    <location>
        <position position="321"/>
    </location>
</feature>